<keyword evidence="5 6" id="KW-0472">Membrane</keyword>
<feature type="transmembrane region" description="Helical" evidence="6">
    <location>
        <begin position="96"/>
        <end position="114"/>
    </location>
</feature>
<dbReference type="EMBL" id="PJCH01000011">
    <property type="protein sequence ID" value="PQA86705.1"/>
    <property type="molecule type" value="Genomic_DNA"/>
</dbReference>
<dbReference type="PANTHER" id="PTHR42948:SF1">
    <property type="entry name" value="TRANSPORTER"/>
    <property type="match status" value="1"/>
</dbReference>
<sequence length="458" mass="47608">MVSAPSGGAATPQWSSRFAFLMASIGSAVGLGNLWRFPFQTGQNGGSAFVFIYLICVVFVAYPILMSELAVGRHKGLSAVGSAVQLARDAGQSSSWGLVGWVGVIAGFLVVTTYSVVAGQVAAYSLMSFFGVFAGADPLTAGQSTPLYDGPWMAFGWHAMFMTMTVFIVAQNIQSGIERVCTVLMPMFFVMLAGLCVYALATGAADKAIEYLFTPRFSEVGPAVFLAALGQAFFSIGVGAGILLTYGSFLPKDVNIGNNAGVIAGADTLVAVVAGLMIFPIVFANGLDPAAGAGLIFGALPAVFSGMPGGSFIGGVFFLLAFVAAITSSISLLMGVTMVGVEQLKLSRAQSAMVFGAGGFLIGAVSIFAPASAPWIDFISGSVMLPLGGLLISIFAGWIAPRKNMREELHNTSEGLFKFWRFFTRYAAPIAVFVILVLGVDAKFNFGLNALISGMTGG</sequence>
<dbReference type="InterPro" id="IPR047218">
    <property type="entry name" value="YocR/YhdH-like"/>
</dbReference>
<protein>
    <submittedName>
        <fullName evidence="7">Sodium-dependent transporter</fullName>
    </submittedName>
</protein>
<dbReference type="PROSITE" id="PS50267">
    <property type="entry name" value="NA_NEUROTRAN_SYMP_3"/>
    <property type="match status" value="1"/>
</dbReference>
<dbReference type="Proteomes" id="UP000239504">
    <property type="component" value="Unassembled WGS sequence"/>
</dbReference>
<feature type="transmembrane region" description="Helical" evidence="6">
    <location>
        <begin position="182"/>
        <end position="204"/>
    </location>
</feature>
<comment type="caution">
    <text evidence="7">The sequence shown here is derived from an EMBL/GenBank/DDBJ whole genome shotgun (WGS) entry which is preliminary data.</text>
</comment>
<dbReference type="RefSeq" id="WP_104830823.1">
    <property type="nucleotide sequence ID" value="NZ_PJCH01000011.1"/>
</dbReference>
<evidence type="ECO:0000256" key="6">
    <source>
        <dbReference type="SAM" id="Phobius"/>
    </source>
</evidence>
<feature type="transmembrane region" description="Helical" evidence="6">
    <location>
        <begin position="18"/>
        <end position="35"/>
    </location>
</feature>
<dbReference type="PRINTS" id="PR00176">
    <property type="entry name" value="NANEUSMPORT"/>
</dbReference>
<gene>
    <name evidence="7" type="ORF">CW354_14530</name>
</gene>
<feature type="transmembrane region" description="Helical" evidence="6">
    <location>
        <begin position="152"/>
        <end position="170"/>
    </location>
</feature>
<dbReference type="InterPro" id="IPR037272">
    <property type="entry name" value="SNS_sf"/>
</dbReference>
<organism evidence="7 8">
    <name type="scientific">Hyphococcus luteus</name>
    <dbReference type="NCBI Taxonomy" id="2058213"/>
    <lineage>
        <taxon>Bacteria</taxon>
        <taxon>Pseudomonadati</taxon>
        <taxon>Pseudomonadota</taxon>
        <taxon>Alphaproteobacteria</taxon>
        <taxon>Parvularculales</taxon>
        <taxon>Parvularculaceae</taxon>
        <taxon>Hyphococcus</taxon>
    </lineage>
</organism>
<comment type="subcellular location">
    <subcellularLocation>
        <location evidence="1">Membrane</location>
        <topology evidence="1">Multi-pass membrane protein</topology>
    </subcellularLocation>
</comment>
<feature type="transmembrane region" description="Helical" evidence="6">
    <location>
        <begin position="378"/>
        <end position="401"/>
    </location>
</feature>
<feature type="transmembrane region" description="Helical" evidence="6">
    <location>
        <begin position="121"/>
        <end position="140"/>
    </location>
</feature>
<dbReference type="GO" id="GO:0016020">
    <property type="term" value="C:membrane"/>
    <property type="evidence" value="ECO:0007669"/>
    <property type="project" value="UniProtKB-SubCell"/>
</dbReference>
<feature type="transmembrane region" description="Helical" evidence="6">
    <location>
        <begin position="312"/>
        <end position="341"/>
    </location>
</feature>
<dbReference type="SUPFAM" id="SSF161070">
    <property type="entry name" value="SNF-like"/>
    <property type="match status" value="1"/>
</dbReference>
<dbReference type="OrthoDB" id="9762833at2"/>
<evidence type="ECO:0000256" key="3">
    <source>
        <dbReference type="ARBA" id="ARBA00022692"/>
    </source>
</evidence>
<dbReference type="Pfam" id="PF00209">
    <property type="entry name" value="SNF"/>
    <property type="match status" value="2"/>
</dbReference>
<feature type="transmembrane region" description="Helical" evidence="6">
    <location>
        <begin position="422"/>
        <end position="440"/>
    </location>
</feature>
<accession>A0A2S7K2I8</accession>
<evidence type="ECO:0000256" key="4">
    <source>
        <dbReference type="ARBA" id="ARBA00022989"/>
    </source>
</evidence>
<dbReference type="PANTHER" id="PTHR42948">
    <property type="entry name" value="TRANSPORTER"/>
    <property type="match status" value="1"/>
</dbReference>
<keyword evidence="4 6" id="KW-1133">Transmembrane helix</keyword>
<proteinExistence type="predicted"/>
<feature type="transmembrane region" description="Helical" evidence="6">
    <location>
        <begin position="353"/>
        <end position="372"/>
    </location>
</feature>
<keyword evidence="3 6" id="KW-0812">Transmembrane</keyword>
<evidence type="ECO:0000256" key="1">
    <source>
        <dbReference type="ARBA" id="ARBA00004141"/>
    </source>
</evidence>
<keyword evidence="2" id="KW-0813">Transport</keyword>
<feature type="transmembrane region" description="Helical" evidence="6">
    <location>
        <begin position="47"/>
        <end position="65"/>
    </location>
</feature>
<dbReference type="AlphaFoldDB" id="A0A2S7K2I8"/>
<dbReference type="InterPro" id="IPR000175">
    <property type="entry name" value="Na/ntran_symport"/>
</dbReference>
<evidence type="ECO:0000256" key="2">
    <source>
        <dbReference type="ARBA" id="ARBA00022448"/>
    </source>
</evidence>
<evidence type="ECO:0000313" key="7">
    <source>
        <dbReference type="EMBL" id="PQA86705.1"/>
    </source>
</evidence>
<feature type="transmembrane region" description="Helical" evidence="6">
    <location>
        <begin position="261"/>
        <end position="283"/>
    </location>
</feature>
<name>A0A2S7K2I8_9PROT</name>
<dbReference type="CDD" id="cd10336">
    <property type="entry name" value="SLC6sbd_Tyt1-Like"/>
    <property type="match status" value="1"/>
</dbReference>
<evidence type="ECO:0000313" key="8">
    <source>
        <dbReference type="Proteomes" id="UP000239504"/>
    </source>
</evidence>
<feature type="transmembrane region" description="Helical" evidence="6">
    <location>
        <begin position="224"/>
        <end position="249"/>
    </location>
</feature>
<keyword evidence="8" id="KW-1185">Reference proteome</keyword>
<reference evidence="7 8" key="1">
    <citation type="submission" date="2017-12" db="EMBL/GenBank/DDBJ databases">
        <authorList>
            <person name="Hurst M.R.H."/>
        </authorList>
    </citation>
    <scope>NUCLEOTIDE SEQUENCE [LARGE SCALE GENOMIC DNA]</scope>
    <source>
        <strain evidence="7 8">SY-3-19</strain>
    </source>
</reference>
<evidence type="ECO:0000256" key="5">
    <source>
        <dbReference type="ARBA" id="ARBA00023136"/>
    </source>
</evidence>
<dbReference type="NCBIfam" id="NF037979">
    <property type="entry name" value="Na_transp"/>
    <property type="match status" value="1"/>
</dbReference>